<keyword evidence="5 8" id="KW-1133">Transmembrane helix</keyword>
<dbReference type="EMBL" id="JAGSXJ010000016">
    <property type="protein sequence ID" value="KAH6685069.1"/>
    <property type="molecule type" value="Genomic_DNA"/>
</dbReference>
<comment type="subcellular location">
    <subcellularLocation>
        <location evidence="1">Membrane</location>
        <topology evidence="1">Multi-pass membrane protein</topology>
    </subcellularLocation>
</comment>
<evidence type="ECO:0000256" key="5">
    <source>
        <dbReference type="ARBA" id="ARBA00022989"/>
    </source>
</evidence>
<gene>
    <name evidence="10" type="ORF">F5X68DRAFT_210612</name>
</gene>
<evidence type="ECO:0000313" key="11">
    <source>
        <dbReference type="Proteomes" id="UP000770015"/>
    </source>
</evidence>
<feature type="region of interest" description="Disordered" evidence="7">
    <location>
        <begin position="1"/>
        <end position="34"/>
    </location>
</feature>
<feature type="transmembrane region" description="Helical" evidence="8">
    <location>
        <begin position="435"/>
        <end position="456"/>
    </location>
</feature>
<dbReference type="InterPro" id="IPR036259">
    <property type="entry name" value="MFS_trans_sf"/>
</dbReference>
<proteinExistence type="inferred from homology"/>
<dbReference type="InterPro" id="IPR005828">
    <property type="entry name" value="MFS_sugar_transport-like"/>
</dbReference>
<name>A0A9P9AB36_9PEZI</name>
<evidence type="ECO:0000256" key="8">
    <source>
        <dbReference type="SAM" id="Phobius"/>
    </source>
</evidence>
<feature type="transmembrane region" description="Helical" evidence="8">
    <location>
        <begin position="113"/>
        <end position="132"/>
    </location>
</feature>
<evidence type="ECO:0000256" key="4">
    <source>
        <dbReference type="ARBA" id="ARBA00022692"/>
    </source>
</evidence>
<reference evidence="10" key="1">
    <citation type="journal article" date="2021" name="Nat. Commun.">
        <title>Genetic determinants of endophytism in the Arabidopsis root mycobiome.</title>
        <authorList>
            <person name="Mesny F."/>
            <person name="Miyauchi S."/>
            <person name="Thiergart T."/>
            <person name="Pickel B."/>
            <person name="Atanasova L."/>
            <person name="Karlsson M."/>
            <person name="Huettel B."/>
            <person name="Barry K.W."/>
            <person name="Haridas S."/>
            <person name="Chen C."/>
            <person name="Bauer D."/>
            <person name="Andreopoulos W."/>
            <person name="Pangilinan J."/>
            <person name="LaButti K."/>
            <person name="Riley R."/>
            <person name="Lipzen A."/>
            <person name="Clum A."/>
            <person name="Drula E."/>
            <person name="Henrissat B."/>
            <person name="Kohler A."/>
            <person name="Grigoriev I.V."/>
            <person name="Martin F.M."/>
            <person name="Hacquard S."/>
        </authorList>
    </citation>
    <scope>NUCLEOTIDE SEQUENCE</scope>
    <source>
        <strain evidence="10">MPI-SDFR-AT-0117</strain>
    </source>
</reference>
<dbReference type="InterPro" id="IPR020846">
    <property type="entry name" value="MFS_dom"/>
</dbReference>
<dbReference type="CDD" id="cd17316">
    <property type="entry name" value="MFS_SV2_like"/>
    <property type="match status" value="1"/>
</dbReference>
<keyword evidence="6 8" id="KW-0472">Membrane</keyword>
<dbReference type="PANTHER" id="PTHR23511">
    <property type="entry name" value="SYNAPTIC VESICLE GLYCOPROTEIN 2"/>
    <property type="match status" value="1"/>
</dbReference>
<evidence type="ECO:0000256" key="6">
    <source>
        <dbReference type="ARBA" id="ARBA00023136"/>
    </source>
</evidence>
<evidence type="ECO:0000256" key="7">
    <source>
        <dbReference type="SAM" id="MobiDB-lite"/>
    </source>
</evidence>
<dbReference type="AlphaFoldDB" id="A0A9P9AB36"/>
<dbReference type="PROSITE" id="PS50850">
    <property type="entry name" value="MFS"/>
    <property type="match status" value="1"/>
</dbReference>
<dbReference type="Gene3D" id="1.20.1250.20">
    <property type="entry name" value="MFS general substrate transporter like domains"/>
    <property type="match status" value="1"/>
</dbReference>
<feature type="transmembrane region" description="Helical" evidence="8">
    <location>
        <begin position="240"/>
        <end position="262"/>
    </location>
</feature>
<evidence type="ECO:0000259" key="9">
    <source>
        <dbReference type="PROSITE" id="PS50850"/>
    </source>
</evidence>
<feature type="transmembrane region" description="Helical" evidence="8">
    <location>
        <begin position="139"/>
        <end position="158"/>
    </location>
</feature>
<comment type="caution">
    <text evidence="10">The sequence shown here is derived from an EMBL/GenBank/DDBJ whole genome shotgun (WGS) entry which is preliminary data.</text>
</comment>
<protein>
    <submittedName>
        <fullName evidence="10">Major facilitator superfamily transporter</fullName>
    </submittedName>
</protein>
<feature type="compositionally biased region" description="Polar residues" evidence="7">
    <location>
        <begin position="8"/>
        <end position="22"/>
    </location>
</feature>
<keyword evidence="4 8" id="KW-0812">Transmembrane</keyword>
<comment type="similarity">
    <text evidence="2">Belongs to the major facilitator superfamily.</text>
</comment>
<feature type="transmembrane region" description="Helical" evidence="8">
    <location>
        <begin position="495"/>
        <end position="518"/>
    </location>
</feature>
<sequence>MASHDIHTTSSNLEKGTSPSGTPSAPDAAARDSSLDTGDDLLAREDTNIALVRKMHLLNNAIDQIGWTNFHWKLFCLSGFGYAVDSMVTLLQSVIAAQAYLEIAKDGGYQTGLTIASYAGLLVGALFWGFSADIIGRRIAFNVTLFIAAAATIVSGAAPDWPSLGFFIALIGFGGGGNLVLDPAVFLEYLPSNKTWAITTMACWWGIGQAFTGFFAWGFLPQARWNCTVAEECTWQNNKGWRLVMFSSGALVFVMSLCRVLIIRLKETPKYLVGQGRDAEVIEVLQELATRYNRPCDLTLEALASHGEVRPGNVKKRHFHREFAKHISGLFSTRRLALSTAMVWASWTLIGLAYPLFYVFLPAIIANRLPDQTESDYIRWRNYTLTNVSGIVGPLIAGVLANVRFIGRKYTMVIGAMLTMALFFGYTAITTTTQNVVFSCVIACCVNIYYGTLYAYTAEIFPSGHRATGTGIAIGLNRIMGMISAVIAAEAGTDTVAPLYICAGLFILMAIVSATFPFEPYGRRGS</sequence>
<feature type="transmembrane region" description="Helical" evidence="8">
    <location>
        <begin position="468"/>
        <end position="489"/>
    </location>
</feature>
<feature type="transmembrane region" description="Helical" evidence="8">
    <location>
        <begin position="164"/>
        <end position="190"/>
    </location>
</feature>
<dbReference type="SUPFAM" id="SSF103473">
    <property type="entry name" value="MFS general substrate transporter"/>
    <property type="match status" value="1"/>
</dbReference>
<organism evidence="10 11">
    <name type="scientific">Plectosphaerella plurivora</name>
    <dbReference type="NCBI Taxonomy" id="936078"/>
    <lineage>
        <taxon>Eukaryota</taxon>
        <taxon>Fungi</taxon>
        <taxon>Dikarya</taxon>
        <taxon>Ascomycota</taxon>
        <taxon>Pezizomycotina</taxon>
        <taxon>Sordariomycetes</taxon>
        <taxon>Hypocreomycetidae</taxon>
        <taxon>Glomerellales</taxon>
        <taxon>Plectosphaerellaceae</taxon>
        <taxon>Plectosphaerella</taxon>
    </lineage>
</organism>
<dbReference type="Proteomes" id="UP000770015">
    <property type="component" value="Unassembled WGS sequence"/>
</dbReference>
<dbReference type="Pfam" id="PF00083">
    <property type="entry name" value="Sugar_tr"/>
    <property type="match status" value="1"/>
</dbReference>
<keyword evidence="3" id="KW-0813">Transport</keyword>
<evidence type="ECO:0000256" key="1">
    <source>
        <dbReference type="ARBA" id="ARBA00004141"/>
    </source>
</evidence>
<feature type="transmembrane region" description="Helical" evidence="8">
    <location>
        <begin position="341"/>
        <end position="365"/>
    </location>
</feature>
<dbReference type="GO" id="GO:0022857">
    <property type="term" value="F:transmembrane transporter activity"/>
    <property type="evidence" value="ECO:0007669"/>
    <property type="project" value="InterPro"/>
</dbReference>
<keyword evidence="11" id="KW-1185">Reference proteome</keyword>
<feature type="domain" description="Major facilitator superfamily (MFS) profile" evidence="9">
    <location>
        <begin position="71"/>
        <end position="521"/>
    </location>
</feature>
<evidence type="ECO:0000256" key="2">
    <source>
        <dbReference type="ARBA" id="ARBA00008335"/>
    </source>
</evidence>
<feature type="transmembrane region" description="Helical" evidence="8">
    <location>
        <begin position="202"/>
        <end position="220"/>
    </location>
</feature>
<accession>A0A9P9AB36</accession>
<feature type="transmembrane region" description="Helical" evidence="8">
    <location>
        <begin position="385"/>
        <end position="403"/>
    </location>
</feature>
<dbReference type="PANTHER" id="PTHR23511:SF4">
    <property type="entry name" value="MAJOR FACILITATOR SUPERFAMILY (MFS) PROFILE DOMAIN-CONTAINING PROTEIN"/>
    <property type="match status" value="1"/>
</dbReference>
<dbReference type="FunFam" id="1.20.1250.20:FF:000171">
    <property type="entry name" value="MFS general substrate transporter"/>
    <property type="match status" value="1"/>
</dbReference>
<dbReference type="GO" id="GO:0016020">
    <property type="term" value="C:membrane"/>
    <property type="evidence" value="ECO:0007669"/>
    <property type="project" value="UniProtKB-SubCell"/>
</dbReference>
<evidence type="ECO:0000313" key="10">
    <source>
        <dbReference type="EMBL" id="KAH6685069.1"/>
    </source>
</evidence>
<evidence type="ECO:0000256" key="3">
    <source>
        <dbReference type="ARBA" id="ARBA00022448"/>
    </source>
</evidence>
<dbReference type="OrthoDB" id="3936150at2759"/>
<feature type="transmembrane region" description="Helical" evidence="8">
    <location>
        <begin position="74"/>
        <end position="101"/>
    </location>
</feature>